<dbReference type="NCBIfam" id="NF002741">
    <property type="entry name" value="PRK02726.1"/>
    <property type="match status" value="1"/>
</dbReference>
<evidence type="ECO:0000256" key="4">
    <source>
        <dbReference type="ARBA" id="ARBA00022741"/>
    </source>
</evidence>
<dbReference type="Pfam" id="PF12804">
    <property type="entry name" value="NTP_transf_3"/>
    <property type="match status" value="1"/>
</dbReference>
<comment type="catalytic activity">
    <reaction evidence="8">
        <text>Mo-molybdopterin + GTP + H(+) = Mo-molybdopterin guanine dinucleotide + diphosphate</text>
        <dbReference type="Rhea" id="RHEA:34243"/>
        <dbReference type="ChEBI" id="CHEBI:15378"/>
        <dbReference type="ChEBI" id="CHEBI:33019"/>
        <dbReference type="ChEBI" id="CHEBI:37565"/>
        <dbReference type="ChEBI" id="CHEBI:71302"/>
        <dbReference type="ChEBI" id="CHEBI:71310"/>
        <dbReference type="EC" id="2.7.7.77"/>
    </reaction>
</comment>
<comment type="caution">
    <text evidence="8">Lacks conserved residue(s) required for the propagation of feature annotation.</text>
</comment>
<dbReference type="EC" id="2.7.7.77" evidence="8"/>
<dbReference type="GO" id="GO:0006777">
    <property type="term" value="P:Mo-molybdopterin cofactor biosynthetic process"/>
    <property type="evidence" value="ECO:0007669"/>
    <property type="project" value="UniProtKB-KW"/>
</dbReference>
<feature type="binding site" evidence="8">
    <location>
        <begin position="12"/>
        <end position="14"/>
    </location>
    <ligand>
        <name>GTP</name>
        <dbReference type="ChEBI" id="CHEBI:37565"/>
    </ligand>
</feature>
<dbReference type="GO" id="GO:0005525">
    <property type="term" value="F:GTP binding"/>
    <property type="evidence" value="ECO:0007669"/>
    <property type="project" value="UniProtKB-UniRule"/>
</dbReference>
<dbReference type="SUPFAM" id="SSF53448">
    <property type="entry name" value="Nucleotide-diphospho-sugar transferases"/>
    <property type="match status" value="1"/>
</dbReference>
<evidence type="ECO:0000256" key="2">
    <source>
        <dbReference type="ARBA" id="ARBA00022679"/>
    </source>
</evidence>
<feature type="domain" description="MobA-like NTP transferase" evidence="9">
    <location>
        <begin position="9"/>
        <end position="169"/>
    </location>
</feature>
<gene>
    <name evidence="8" type="primary">mobA</name>
    <name evidence="10" type="ORF">HUN01_31210</name>
</gene>
<dbReference type="PANTHER" id="PTHR19136:SF81">
    <property type="entry name" value="MOLYBDENUM COFACTOR GUANYLYLTRANSFERASE"/>
    <property type="match status" value="1"/>
</dbReference>
<comment type="similarity">
    <text evidence="8">Belongs to the MobA family.</text>
</comment>
<evidence type="ECO:0000256" key="7">
    <source>
        <dbReference type="ARBA" id="ARBA00023150"/>
    </source>
</evidence>
<keyword evidence="7 8" id="KW-0501">Molybdenum cofactor biosynthesis</keyword>
<keyword evidence="11" id="KW-1185">Reference proteome</keyword>
<dbReference type="InterPro" id="IPR029044">
    <property type="entry name" value="Nucleotide-diphossugar_trans"/>
</dbReference>
<dbReference type="EMBL" id="CP054698">
    <property type="protein sequence ID" value="QMS91851.1"/>
    <property type="molecule type" value="Genomic_DNA"/>
</dbReference>
<feature type="binding site" evidence="8">
    <location>
        <position position="24"/>
    </location>
    <ligand>
        <name>GTP</name>
        <dbReference type="ChEBI" id="CHEBI:37565"/>
    </ligand>
</feature>
<proteinExistence type="inferred from homology"/>
<dbReference type="InterPro" id="IPR025877">
    <property type="entry name" value="MobA-like_NTP_Trfase"/>
</dbReference>
<evidence type="ECO:0000256" key="6">
    <source>
        <dbReference type="ARBA" id="ARBA00023134"/>
    </source>
</evidence>
<keyword evidence="1 8" id="KW-0963">Cytoplasm</keyword>
<feature type="binding site" evidence="8">
    <location>
        <position position="106"/>
    </location>
    <ligand>
        <name>Mg(2+)</name>
        <dbReference type="ChEBI" id="CHEBI:18420"/>
    </ligand>
</feature>
<keyword evidence="3 8" id="KW-0479">Metal-binding</keyword>
<dbReference type="InterPro" id="IPR013482">
    <property type="entry name" value="Molybde_CF_guanTrfase"/>
</dbReference>
<evidence type="ECO:0000256" key="3">
    <source>
        <dbReference type="ARBA" id="ARBA00022723"/>
    </source>
</evidence>
<reference evidence="11" key="1">
    <citation type="submission" date="2020-06" db="EMBL/GenBank/DDBJ databases">
        <title>Nostoc edaphicum CCNP1411 genome.</title>
        <authorList>
            <person name="Fidor A."/>
            <person name="Grabski M."/>
            <person name="Gawor J."/>
            <person name="Gromadka R."/>
            <person name="Wegrzyn G."/>
            <person name="Mazur-Marzec H."/>
        </authorList>
    </citation>
    <scope>NUCLEOTIDE SEQUENCE [LARGE SCALE GENOMIC DNA]</scope>
    <source>
        <strain evidence="11">CCNP1411</strain>
    </source>
</reference>
<evidence type="ECO:0000256" key="5">
    <source>
        <dbReference type="ARBA" id="ARBA00022842"/>
    </source>
</evidence>
<keyword evidence="2 8" id="KW-0808">Transferase</keyword>
<dbReference type="HAMAP" id="MF_00316">
    <property type="entry name" value="MobA"/>
    <property type="match status" value="1"/>
</dbReference>
<name>A0A7D7LIU6_9NOSO</name>
<dbReference type="KEGG" id="ned:HUN01_31210"/>
<dbReference type="PANTHER" id="PTHR19136">
    <property type="entry name" value="MOLYBDENUM COFACTOR GUANYLYLTRANSFERASE"/>
    <property type="match status" value="1"/>
</dbReference>
<evidence type="ECO:0000256" key="8">
    <source>
        <dbReference type="HAMAP-Rule" id="MF_00316"/>
    </source>
</evidence>
<dbReference type="GO" id="GO:0061603">
    <property type="term" value="F:molybdenum cofactor guanylyltransferase activity"/>
    <property type="evidence" value="ECO:0007669"/>
    <property type="project" value="UniProtKB-EC"/>
</dbReference>
<sequence>MTTRNELTAIVLAGGKSSRMGQDKALIPIQGMPLLQRVCSIAQGCADVVYVVTPWPERYQNLLLPGCQFIREIPLSGESLAHGPLVGFAQGLAEVQTEWVLLLACDLPRLRAEVLQDWVTRLDSVGDNAIAALACHPKGWEPLCGFYRCRCLPQLQEFINQGGRSFQQWLRQYPVEVLPLAEPEMLFNCNTPEDLALN</sequence>
<feature type="binding site" evidence="8">
    <location>
        <position position="106"/>
    </location>
    <ligand>
        <name>GTP</name>
        <dbReference type="ChEBI" id="CHEBI:37565"/>
    </ligand>
</feature>
<dbReference type="CDD" id="cd02503">
    <property type="entry name" value="MobA"/>
    <property type="match status" value="1"/>
</dbReference>
<accession>A0A7D7LIU6</accession>
<comment type="subcellular location">
    <subcellularLocation>
        <location evidence="8">Cytoplasm</location>
    </subcellularLocation>
</comment>
<dbReference type="AlphaFoldDB" id="A0A7D7LIU6"/>
<evidence type="ECO:0000313" key="10">
    <source>
        <dbReference type="EMBL" id="QMS91851.1"/>
    </source>
</evidence>
<comment type="cofactor">
    <cofactor evidence="8">
        <name>Mg(2+)</name>
        <dbReference type="ChEBI" id="CHEBI:18420"/>
    </cofactor>
</comment>
<keyword evidence="6 8" id="KW-0342">GTP-binding</keyword>
<comment type="domain">
    <text evidence="8">The N-terminal domain determines nucleotide recognition and specific binding, while the C-terminal domain determines the specific binding to the target protein.</text>
</comment>
<organism evidence="10 11">
    <name type="scientific">Nostoc edaphicum CCNP1411</name>
    <dbReference type="NCBI Taxonomy" id="1472755"/>
    <lineage>
        <taxon>Bacteria</taxon>
        <taxon>Bacillati</taxon>
        <taxon>Cyanobacteriota</taxon>
        <taxon>Cyanophyceae</taxon>
        <taxon>Nostocales</taxon>
        <taxon>Nostocaceae</taxon>
        <taxon>Nostoc</taxon>
    </lineage>
</organism>
<protein>
    <recommendedName>
        <fullName evidence="8">Probable molybdenum cofactor guanylyltransferase</fullName>
        <shortName evidence="8">MoCo guanylyltransferase</shortName>
        <ecNumber evidence="8">2.7.7.77</ecNumber>
    </recommendedName>
    <alternativeName>
        <fullName evidence="8">GTP:molybdopterin guanylyltransferase</fullName>
    </alternativeName>
    <alternativeName>
        <fullName evidence="8">Mo-MPT guanylyltransferase</fullName>
    </alternativeName>
    <alternativeName>
        <fullName evidence="8">Molybdopterin guanylyltransferase</fullName>
    </alternativeName>
    <alternativeName>
        <fullName evidence="8">Molybdopterin-guanine dinucleotide synthase</fullName>
        <shortName evidence="8">MGD synthase</shortName>
    </alternativeName>
</protein>
<dbReference type="Gene3D" id="3.90.550.10">
    <property type="entry name" value="Spore Coat Polysaccharide Biosynthesis Protein SpsA, Chain A"/>
    <property type="match status" value="1"/>
</dbReference>
<evidence type="ECO:0000259" key="9">
    <source>
        <dbReference type="Pfam" id="PF12804"/>
    </source>
</evidence>
<dbReference type="GO" id="GO:0005737">
    <property type="term" value="C:cytoplasm"/>
    <property type="evidence" value="ECO:0007669"/>
    <property type="project" value="UniProtKB-SubCell"/>
</dbReference>
<keyword evidence="5 8" id="KW-0460">Magnesium</keyword>
<evidence type="ECO:0000256" key="1">
    <source>
        <dbReference type="ARBA" id="ARBA00022490"/>
    </source>
</evidence>
<keyword evidence="4 8" id="KW-0547">Nucleotide-binding</keyword>
<comment type="function">
    <text evidence="8">Transfers a GMP moiety from GTP to Mo-molybdopterin (Mo-MPT) cofactor (Moco or molybdenum cofactor) to form Mo-molybdopterin guanine dinucleotide (Mo-MGD) cofactor.</text>
</comment>
<evidence type="ECO:0000313" key="11">
    <source>
        <dbReference type="Proteomes" id="UP000514713"/>
    </source>
</evidence>
<dbReference type="RefSeq" id="WP_181929410.1">
    <property type="nucleotide sequence ID" value="NZ_CP054698.1"/>
</dbReference>
<dbReference type="Proteomes" id="UP000514713">
    <property type="component" value="Chromosome"/>
</dbReference>
<dbReference type="GO" id="GO:0046872">
    <property type="term" value="F:metal ion binding"/>
    <property type="evidence" value="ECO:0007669"/>
    <property type="project" value="UniProtKB-KW"/>
</dbReference>
<keyword evidence="10" id="KW-0548">Nucleotidyltransferase</keyword>